<sequence length="218" mass="23500">MSHVRVLLADDHPFYREGVRAMLASEDHGIRLVAEAATGEEAVALAAREAPDVVLMDLTMPGIGGLEATRRIVTRQPATAVLVLTMHDDASVFLALRAGARGYLLKHAGVEELTRAIVSVAKGEAIFSPAAARRLTEHFVRVPGRTHAPDAFPDLTGRERQVLALLASDLGTVDIARRLGLTEKTVYNYVATVLAKLRVRDREEAAARAREAGLGELP</sequence>
<dbReference type="SMART" id="SM00448">
    <property type="entry name" value="REC"/>
    <property type="match status" value="1"/>
</dbReference>
<evidence type="ECO:0000313" key="9">
    <source>
        <dbReference type="Proteomes" id="UP000245469"/>
    </source>
</evidence>
<keyword evidence="2" id="KW-0805">Transcription regulation</keyword>
<comment type="caution">
    <text evidence="8">The sequence shown here is derived from an EMBL/GenBank/DDBJ whole genome shotgun (WGS) entry which is preliminary data.</text>
</comment>
<name>A0A315ZXA5_9ACTN</name>
<evidence type="ECO:0000256" key="3">
    <source>
        <dbReference type="ARBA" id="ARBA00023125"/>
    </source>
</evidence>
<dbReference type="AlphaFoldDB" id="A0A315ZXA5"/>
<dbReference type="PANTHER" id="PTHR43214:SF24">
    <property type="entry name" value="TRANSCRIPTIONAL REGULATORY PROTEIN NARL-RELATED"/>
    <property type="match status" value="1"/>
</dbReference>
<dbReference type="GO" id="GO:0006355">
    <property type="term" value="P:regulation of DNA-templated transcription"/>
    <property type="evidence" value="ECO:0007669"/>
    <property type="project" value="InterPro"/>
</dbReference>
<keyword evidence="1 5" id="KW-0597">Phosphoprotein</keyword>
<proteinExistence type="predicted"/>
<dbReference type="SMART" id="SM00421">
    <property type="entry name" value="HTH_LUXR"/>
    <property type="match status" value="1"/>
</dbReference>
<reference evidence="8 9" key="1">
    <citation type="submission" date="2018-03" db="EMBL/GenBank/DDBJ databases">
        <title>Genomic Encyclopedia of Archaeal and Bacterial Type Strains, Phase II (KMG-II): from individual species to whole genera.</title>
        <authorList>
            <person name="Goeker M."/>
        </authorList>
    </citation>
    <scope>NUCLEOTIDE SEQUENCE [LARGE SCALE GENOMIC DNA]</scope>
    <source>
        <strain evidence="8 9">DSM 44889</strain>
    </source>
</reference>
<dbReference type="Pfam" id="PF00196">
    <property type="entry name" value="GerE"/>
    <property type="match status" value="1"/>
</dbReference>
<dbReference type="PROSITE" id="PS50110">
    <property type="entry name" value="RESPONSE_REGULATORY"/>
    <property type="match status" value="1"/>
</dbReference>
<dbReference type="InterPro" id="IPR058245">
    <property type="entry name" value="NreC/VraR/RcsB-like_REC"/>
</dbReference>
<keyword evidence="3" id="KW-0238">DNA-binding</keyword>
<evidence type="ECO:0000259" key="7">
    <source>
        <dbReference type="PROSITE" id="PS50110"/>
    </source>
</evidence>
<keyword evidence="4" id="KW-0804">Transcription</keyword>
<dbReference type="EMBL" id="QGDQ01000024">
    <property type="protein sequence ID" value="PWJ49872.1"/>
    <property type="molecule type" value="Genomic_DNA"/>
</dbReference>
<evidence type="ECO:0000313" key="8">
    <source>
        <dbReference type="EMBL" id="PWJ49872.1"/>
    </source>
</evidence>
<dbReference type="Proteomes" id="UP000245469">
    <property type="component" value="Unassembled WGS sequence"/>
</dbReference>
<dbReference type="CDD" id="cd06170">
    <property type="entry name" value="LuxR_C_like"/>
    <property type="match status" value="1"/>
</dbReference>
<dbReference type="InterPro" id="IPR001789">
    <property type="entry name" value="Sig_transdc_resp-reg_receiver"/>
</dbReference>
<dbReference type="GO" id="GO:0000160">
    <property type="term" value="P:phosphorelay signal transduction system"/>
    <property type="evidence" value="ECO:0007669"/>
    <property type="project" value="InterPro"/>
</dbReference>
<feature type="domain" description="Response regulatory" evidence="7">
    <location>
        <begin position="5"/>
        <end position="121"/>
    </location>
</feature>
<evidence type="ECO:0000256" key="2">
    <source>
        <dbReference type="ARBA" id="ARBA00023015"/>
    </source>
</evidence>
<dbReference type="PROSITE" id="PS50043">
    <property type="entry name" value="HTH_LUXR_2"/>
    <property type="match status" value="1"/>
</dbReference>
<dbReference type="GO" id="GO:0003677">
    <property type="term" value="F:DNA binding"/>
    <property type="evidence" value="ECO:0007669"/>
    <property type="project" value="UniProtKB-KW"/>
</dbReference>
<evidence type="ECO:0000256" key="4">
    <source>
        <dbReference type="ARBA" id="ARBA00023163"/>
    </source>
</evidence>
<feature type="domain" description="HTH luxR-type" evidence="6">
    <location>
        <begin position="148"/>
        <end position="213"/>
    </location>
</feature>
<dbReference type="Gene3D" id="3.40.50.2300">
    <property type="match status" value="1"/>
</dbReference>
<organism evidence="8 9">
    <name type="scientific">Quadrisphaera granulorum</name>
    <dbReference type="NCBI Taxonomy" id="317664"/>
    <lineage>
        <taxon>Bacteria</taxon>
        <taxon>Bacillati</taxon>
        <taxon>Actinomycetota</taxon>
        <taxon>Actinomycetes</taxon>
        <taxon>Kineosporiales</taxon>
        <taxon>Kineosporiaceae</taxon>
        <taxon>Quadrisphaera</taxon>
    </lineage>
</organism>
<accession>A0A315ZXA5</accession>
<gene>
    <name evidence="8" type="ORF">BXY45_12438</name>
</gene>
<dbReference type="PRINTS" id="PR00038">
    <property type="entry name" value="HTHLUXR"/>
</dbReference>
<dbReference type="OrthoDB" id="9808843at2"/>
<protein>
    <submittedName>
        <fullName evidence="8">LuxR family two component transcriptional regulator</fullName>
    </submittedName>
</protein>
<feature type="modified residue" description="4-aspartylphosphate" evidence="5">
    <location>
        <position position="57"/>
    </location>
</feature>
<dbReference type="CDD" id="cd17535">
    <property type="entry name" value="REC_NarL-like"/>
    <property type="match status" value="1"/>
</dbReference>
<dbReference type="InterPro" id="IPR011006">
    <property type="entry name" value="CheY-like_superfamily"/>
</dbReference>
<dbReference type="InterPro" id="IPR016032">
    <property type="entry name" value="Sig_transdc_resp-reg_C-effctor"/>
</dbReference>
<dbReference type="SUPFAM" id="SSF52172">
    <property type="entry name" value="CheY-like"/>
    <property type="match status" value="1"/>
</dbReference>
<dbReference type="Pfam" id="PF00072">
    <property type="entry name" value="Response_reg"/>
    <property type="match status" value="1"/>
</dbReference>
<dbReference type="InterPro" id="IPR000792">
    <property type="entry name" value="Tscrpt_reg_LuxR_C"/>
</dbReference>
<evidence type="ECO:0000256" key="5">
    <source>
        <dbReference type="PROSITE-ProRule" id="PRU00169"/>
    </source>
</evidence>
<evidence type="ECO:0000259" key="6">
    <source>
        <dbReference type="PROSITE" id="PS50043"/>
    </source>
</evidence>
<keyword evidence="9" id="KW-1185">Reference proteome</keyword>
<evidence type="ECO:0000256" key="1">
    <source>
        <dbReference type="ARBA" id="ARBA00022553"/>
    </source>
</evidence>
<dbReference type="SUPFAM" id="SSF46894">
    <property type="entry name" value="C-terminal effector domain of the bipartite response regulators"/>
    <property type="match status" value="1"/>
</dbReference>
<dbReference type="RefSeq" id="WP_109775720.1">
    <property type="nucleotide sequence ID" value="NZ_QGDQ01000024.1"/>
</dbReference>
<dbReference type="InterPro" id="IPR039420">
    <property type="entry name" value="WalR-like"/>
</dbReference>
<dbReference type="PANTHER" id="PTHR43214">
    <property type="entry name" value="TWO-COMPONENT RESPONSE REGULATOR"/>
    <property type="match status" value="1"/>
</dbReference>